<evidence type="ECO:0000259" key="1">
    <source>
        <dbReference type="Pfam" id="PF06985"/>
    </source>
</evidence>
<sequence>MLCQRCITSLQLAFANLSPSTHDPNADESGVEHHGSFDELHTSVLRGCLVCRAFWNSMLQTFVLLAAMDHVGYKKDFTNTGKASSDIAENIALESSLLKQHDMMTSPIILRLSWGRNTESGRIVFGTEDFSNPNYHNCRFFLEPLAEGHRISKNGVLDHWTPTLWNHWLHTCLSSHKTCRAPDNTSQSFTPDRLVKINSKNNGASFQWSIALRKDIGDVPYLSLSHCWGSSGHTSLTTENYTRFLEPSEASELPKTFQHAIKVCFSLGFQYIWIDSICIIQDSLQDWETQASMMGSVYANSRCNIAAASASNGNDGCFPSDEDRMPTVSLGSRNPNVYSITPYYTYDSEVRNAPLNNRGWVTQERYLSRRQILFATSQVYWECKELVASEHLPMYDPSYAVDREAALSEKPDWTAKTTEKHRESWNDLIRYSSKCKFSRNSDKLIAIAGLAEQMRSAIQDKYIAGMWEKDLVKQLLWEVTAIGPRSRASTYLGPTWSWVSIDAAVNPALWYHYDMAWSPTIEVIHVKAPSTHASGLHSFKNCRLVLRGLAFWACLTNNTETMERRYAYCQAEMNFHNEEPTKHHDGPHDPSQQFSPLITWDEKFVENEVTPEEWQAFQKERNSTHLLLIVTLRGVYGVHGILLRRQIDSCGKDQYVRAGVLWVNRERFYGFLCDKIGLPYDDHIGESFSLDDPKLAKFVHTITMV</sequence>
<comment type="caution">
    <text evidence="2">The sequence shown here is derived from an EMBL/GenBank/DDBJ whole genome shotgun (WGS) entry which is preliminary data.</text>
</comment>
<proteinExistence type="predicted"/>
<accession>A0A9W4UVZ1</accession>
<gene>
    <name evidence="2" type="ORF">PDIGIT_LOCUS15686</name>
</gene>
<organism evidence="2 3">
    <name type="scientific">Periconia digitata</name>
    <dbReference type="NCBI Taxonomy" id="1303443"/>
    <lineage>
        <taxon>Eukaryota</taxon>
        <taxon>Fungi</taxon>
        <taxon>Dikarya</taxon>
        <taxon>Ascomycota</taxon>
        <taxon>Pezizomycotina</taxon>
        <taxon>Dothideomycetes</taxon>
        <taxon>Pleosporomycetidae</taxon>
        <taxon>Pleosporales</taxon>
        <taxon>Massarineae</taxon>
        <taxon>Periconiaceae</taxon>
        <taxon>Periconia</taxon>
    </lineage>
</organism>
<dbReference type="InterPro" id="IPR010730">
    <property type="entry name" value="HET"/>
</dbReference>
<dbReference type="Proteomes" id="UP001152607">
    <property type="component" value="Unassembled WGS sequence"/>
</dbReference>
<dbReference type="AlphaFoldDB" id="A0A9W4UVZ1"/>
<reference evidence="2" key="1">
    <citation type="submission" date="2023-01" db="EMBL/GenBank/DDBJ databases">
        <authorList>
            <person name="Van Ghelder C."/>
            <person name="Rancurel C."/>
        </authorList>
    </citation>
    <scope>NUCLEOTIDE SEQUENCE</scope>
    <source>
        <strain evidence="2">CNCM I-4278</strain>
    </source>
</reference>
<evidence type="ECO:0000313" key="2">
    <source>
        <dbReference type="EMBL" id="CAI6342479.1"/>
    </source>
</evidence>
<dbReference type="PANTHER" id="PTHR33112">
    <property type="entry name" value="DOMAIN PROTEIN, PUTATIVE-RELATED"/>
    <property type="match status" value="1"/>
</dbReference>
<evidence type="ECO:0000313" key="3">
    <source>
        <dbReference type="Proteomes" id="UP001152607"/>
    </source>
</evidence>
<protein>
    <recommendedName>
        <fullName evidence="1">Heterokaryon incompatibility domain-containing protein</fullName>
    </recommendedName>
</protein>
<feature type="domain" description="Heterokaryon incompatibility" evidence="1">
    <location>
        <begin position="221"/>
        <end position="364"/>
    </location>
</feature>
<dbReference type="PANTHER" id="PTHR33112:SF10">
    <property type="entry name" value="TOL"/>
    <property type="match status" value="1"/>
</dbReference>
<dbReference type="OrthoDB" id="2958217at2759"/>
<dbReference type="EMBL" id="CAOQHR010000013">
    <property type="protein sequence ID" value="CAI6342479.1"/>
    <property type="molecule type" value="Genomic_DNA"/>
</dbReference>
<keyword evidence="3" id="KW-1185">Reference proteome</keyword>
<name>A0A9W4UVZ1_9PLEO</name>
<dbReference type="Pfam" id="PF06985">
    <property type="entry name" value="HET"/>
    <property type="match status" value="1"/>
</dbReference>